<dbReference type="InterPro" id="IPR001801">
    <property type="entry name" value="Histone_HNS"/>
</dbReference>
<evidence type="ECO:0000313" key="8">
    <source>
        <dbReference type="EMBL" id="MCQ1061085.1"/>
    </source>
</evidence>
<dbReference type="RefSeq" id="WP_255045183.1">
    <property type="nucleotide sequence ID" value="NZ_JANEYT010000110.1"/>
</dbReference>
<dbReference type="EMBL" id="JANEYT010000110">
    <property type="protein sequence ID" value="MCQ1061085.1"/>
    <property type="molecule type" value="Genomic_DNA"/>
</dbReference>
<feature type="domain" description="DNA-binding protein H-NS-like C-terminal" evidence="7">
    <location>
        <begin position="85"/>
        <end position="131"/>
    </location>
</feature>
<keyword evidence="4 5" id="KW-0238">DNA-binding</keyword>
<comment type="caution">
    <text evidence="8">The sequence shown here is derived from an EMBL/GenBank/DDBJ whole genome shotgun (WGS) entry which is preliminary data.</text>
</comment>
<dbReference type="Gene3D" id="1.10.287.1050">
    <property type="entry name" value="H-NS histone-like proteins"/>
    <property type="match status" value="1"/>
</dbReference>
<dbReference type="InterPro" id="IPR037150">
    <property type="entry name" value="H-NS_C_dom_sf"/>
</dbReference>
<evidence type="ECO:0000256" key="1">
    <source>
        <dbReference type="ARBA" id="ARBA00004453"/>
    </source>
</evidence>
<dbReference type="Pfam" id="PF00816">
    <property type="entry name" value="Histone_HNS"/>
    <property type="match status" value="1"/>
</dbReference>
<evidence type="ECO:0000256" key="6">
    <source>
        <dbReference type="SAM" id="Coils"/>
    </source>
</evidence>
<dbReference type="InterPro" id="IPR027454">
    <property type="entry name" value="Histone_HNS_N"/>
</dbReference>
<evidence type="ECO:0000256" key="3">
    <source>
        <dbReference type="ARBA" id="ARBA00022490"/>
    </source>
</evidence>
<dbReference type="InterPro" id="IPR054180">
    <property type="entry name" value="H-NS-like_N"/>
</dbReference>
<dbReference type="PANTHER" id="PTHR38097">
    <property type="match status" value="1"/>
</dbReference>
<dbReference type="Gene3D" id="4.10.430.10">
    <property type="entry name" value="Histone-like protein H-NS, C-terminal domain"/>
    <property type="match status" value="1"/>
</dbReference>
<dbReference type="Pfam" id="PF22470">
    <property type="entry name" value="Histone_HNS_N"/>
    <property type="match status" value="1"/>
</dbReference>
<comment type="subcellular location">
    <subcellularLocation>
        <location evidence="1">Cytoplasm</location>
        <location evidence="1">Nucleoid</location>
    </subcellularLocation>
</comment>
<accession>A0ABT1N8J6</accession>
<dbReference type="SUPFAM" id="SSF81273">
    <property type="entry name" value="H-NS histone-like proteins"/>
    <property type="match status" value="2"/>
</dbReference>
<sequence>MSEELFPLLLNLRSLRSQAREMELSQLQDGLEKLSQVVAEREEHDAKIQAEQSEKNSLLNKYRELLAADGILPEELLAITKGNKPSKRAPRPAKYEFNDGAFVRTWTGQGRTPSALKALLDQGASLEDFEIK</sequence>
<evidence type="ECO:0000259" key="7">
    <source>
        <dbReference type="SMART" id="SM00528"/>
    </source>
</evidence>
<evidence type="ECO:0000256" key="2">
    <source>
        <dbReference type="ARBA" id="ARBA00010610"/>
    </source>
</evidence>
<evidence type="ECO:0000256" key="5">
    <source>
        <dbReference type="PIRNR" id="PIRNR002096"/>
    </source>
</evidence>
<comment type="similarity">
    <text evidence="2 5">Belongs to the histone-like protein H-NS family.</text>
</comment>
<name>A0ABT1N8J6_9GAMM</name>
<keyword evidence="6" id="KW-0175">Coiled coil</keyword>
<dbReference type="Proteomes" id="UP001524460">
    <property type="component" value="Unassembled WGS sequence"/>
</dbReference>
<evidence type="ECO:0000256" key="4">
    <source>
        <dbReference type="ARBA" id="ARBA00023125"/>
    </source>
</evidence>
<feature type="coiled-coil region" evidence="6">
    <location>
        <begin position="34"/>
        <end position="68"/>
    </location>
</feature>
<protein>
    <recommendedName>
        <fullName evidence="5">DNA-binding protein</fullName>
    </recommendedName>
</protein>
<evidence type="ECO:0000313" key="9">
    <source>
        <dbReference type="Proteomes" id="UP001524460"/>
    </source>
</evidence>
<dbReference type="PANTHER" id="PTHR38097:SF2">
    <property type="entry name" value="DNA-BINDING PROTEIN STPA"/>
    <property type="match status" value="1"/>
</dbReference>
<dbReference type="SMART" id="SM00528">
    <property type="entry name" value="HNS"/>
    <property type="match status" value="1"/>
</dbReference>
<gene>
    <name evidence="8" type="ORF">NHN17_23890</name>
</gene>
<proteinExistence type="inferred from homology"/>
<dbReference type="PIRSF" id="PIRSF002096">
    <property type="entry name" value="HnS"/>
    <property type="match status" value="1"/>
</dbReference>
<dbReference type="InterPro" id="IPR027444">
    <property type="entry name" value="H-NS_C_dom"/>
</dbReference>
<keyword evidence="9" id="KW-1185">Reference proteome</keyword>
<keyword evidence="3" id="KW-0963">Cytoplasm</keyword>
<reference evidence="8 9" key="1">
    <citation type="submission" date="2022-07" db="EMBL/GenBank/DDBJ databases">
        <title>Photobacterium pectinilyticum sp. nov., a marine bacterium isolated from surface seawater of Qingdao offshore.</title>
        <authorList>
            <person name="Wang X."/>
        </authorList>
    </citation>
    <scope>NUCLEOTIDE SEQUENCE [LARGE SCALE GENOMIC DNA]</scope>
    <source>
        <strain evidence="8 9">ZSDE20</strain>
    </source>
</reference>
<organism evidence="8 9">
    <name type="scientific">Photobacterium pectinilyticum</name>
    <dbReference type="NCBI Taxonomy" id="2906793"/>
    <lineage>
        <taxon>Bacteria</taxon>
        <taxon>Pseudomonadati</taxon>
        <taxon>Pseudomonadota</taxon>
        <taxon>Gammaproteobacteria</taxon>
        <taxon>Vibrionales</taxon>
        <taxon>Vibrionaceae</taxon>
        <taxon>Photobacterium</taxon>
    </lineage>
</organism>